<dbReference type="Proteomes" id="UP000283210">
    <property type="component" value="Chromosome 19"/>
</dbReference>
<feature type="signal peptide" evidence="1">
    <location>
        <begin position="1"/>
        <end position="17"/>
    </location>
</feature>
<evidence type="ECO:0000313" key="2">
    <source>
        <dbReference type="EMBL" id="RVE59365.1"/>
    </source>
</evidence>
<feature type="chain" id="PRO_5018777735" evidence="1">
    <location>
        <begin position="18"/>
        <end position="170"/>
    </location>
</feature>
<protein>
    <submittedName>
        <fullName evidence="2">Uncharacterized protein</fullName>
    </submittedName>
</protein>
<keyword evidence="3" id="KW-1185">Reference proteome</keyword>
<proteinExistence type="predicted"/>
<sequence length="170" mass="19298">MPKLRVGVFLRTRRALALAFAGLDLGDRLWITRSRALVDGLQGGLRRGGQGLRLGVRLRPRSLLSLTDGFPRYPGDGGCCDRLRSEARRWSLGPVRETRRTYGLILVERLSDGELPLLWSSAGWSVDAHRSGEDGRVFSVVLSFNFPQEFWTQNGRLRRIPVLYWDPEFC</sequence>
<organism evidence="2 3">
    <name type="scientific">Oryzias javanicus</name>
    <name type="common">Javanese ricefish</name>
    <name type="synonym">Aplocheilus javanicus</name>
    <dbReference type="NCBI Taxonomy" id="123683"/>
    <lineage>
        <taxon>Eukaryota</taxon>
        <taxon>Metazoa</taxon>
        <taxon>Chordata</taxon>
        <taxon>Craniata</taxon>
        <taxon>Vertebrata</taxon>
        <taxon>Euteleostomi</taxon>
        <taxon>Actinopterygii</taxon>
        <taxon>Neopterygii</taxon>
        <taxon>Teleostei</taxon>
        <taxon>Neoteleostei</taxon>
        <taxon>Acanthomorphata</taxon>
        <taxon>Ovalentaria</taxon>
        <taxon>Atherinomorphae</taxon>
        <taxon>Beloniformes</taxon>
        <taxon>Adrianichthyidae</taxon>
        <taxon>Oryziinae</taxon>
        <taxon>Oryzias</taxon>
    </lineage>
</organism>
<reference evidence="2 3" key="1">
    <citation type="submission" date="2018-11" db="EMBL/GenBank/DDBJ databases">
        <authorList>
            <person name="Lopez-Roques C."/>
            <person name="Donnadieu C."/>
            <person name="Bouchez O."/>
            <person name="Klopp C."/>
            <person name="Cabau C."/>
            <person name="Zahm M."/>
        </authorList>
    </citation>
    <scope>NUCLEOTIDE SEQUENCE [LARGE SCALE GENOMIC DNA]</scope>
    <source>
        <strain evidence="2">RS831</strain>
        <tissue evidence="2">Whole body</tissue>
    </source>
</reference>
<keyword evidence="1" id="KW-0732">Signal</keyword>
<dbReference type="AlphaFoldDB" id="A0A3S2PER9"/>
<gene>
    <name evidence="2" type="ORF">OJAV_G00187800</name>
</gene>
<dbReference type="EMBL" id="CM012455">
    <property type="protein sequence ID" value="RVE59365.1"/>
    <property type="molecule type" value="Genomic_DNA"/>
</dbReference>
<evidence type="ECO:0000256" key="1">
    <source>
        <dbReference type="SAM" id="SignalP"/>
    </source>
</evidence>
<accession>A0A3S2PER9</accession>
<evidence type="ECO:0000313" key="3">
    <source>
        <dbReference type="Proteomes" id="UP000283210"/>
    </source>
</evidence>
<name>A0A3S2PER9_ORYJA</name>
<reference evidence="2 3" key="2">
    <citation type="submission" date="2019-01" db="EMBL/GenBank/DDBJ databases">
        <title>A chromosome length genome reference of the Java medaka (oryzias javanicus).</title>
        <authorList>
            <person name="Herpin A."/>
            <person name="Takehana Y."/>
            <person name="Naruse K."/>
            <person name="Ansai S."/>
            <person name="Kawaguchi M."/>
        </authorList>
    </citation>
    <scope>NUCLEOTIDE SEQUENCE [LARGE SCALE GENOMIC DNA]</scope>
    <source>
        <strain evidence="2">RS831</strain>
        <tissue evidence="2">Whole body</tissue>
    </source>
</reference>